<dbReference type="InterPro" id="IPR029063">
    <property type="entry name" value="SAM-dependent_MTases_sf"/>
</dbReference>
<dbReference type="Proteomes" id="UP001519363">
    <property type="component" value="Unassembled WGS sequence"/>
</dbReference>
<comment type="caution">
    <text evidence="1">The sequence shown here is derived from an EMBL/GenBank/DDBJ whole genome shotgun (WGS) entry which is preliminary data.</text>
</comment>
<reference evidence="1 2" key="1">
    <citation type="submission" date="2021-03" db="EMBL/GenBank/DDBJ databases">
        <title>Sequencing the genomes of 1000 actinobacteria strains.</title>
        <authorList>
            <person name="Klenk H.-P."/>
        </authorList>
    </citation>
    <scope>NUCLEOTIDE SEQUENCE [LARGE SCALE GENOMIC DNA]</scope>
    <source>
        <strain evidence="1 2">DSM 44580</strain>
    </source>
</reference>
<dbReference type="GO" id="GO:0035242">
    <property type="term" value="F:protein-arginine omega-N asymmetric methyltransferase activity"/>
    <property type="evidence" value="ECO:0007669"/>
    <property type="project" value="UniProtKB-EC"/>
</dbReference>
<sequence length="369" mass="39663">MGASYQATVSTGEETIAVRATKTDPASKLLLVPSVGEYPIYDPLTYKMMVADEARNAGYRKAIEEAVPGKVVVEIGTGQDALWSLHSARSGAARVYAIEAMPESARLARKAIAEAGYSDVITVLDGLSTQVELPERADVCVSEIIGTIGGSEGAAVVLADVRARFLKPGGVFVPDRCVTTLAAVDLDRVAPGTELAFQTRSLRYLRQMFDAVGGPFDPRLCLFGLTEQALVSDQTEVEDLRFNQPMAAEGLDRRELTATADGRVHGFALGIRLWAGQATKPVDSLRDYTNWAPVYVPVSEAGVPVRAGDRVVLDFRWSPGADGVHPDYHLYGEIRRADAPNVSFAWHSAHGGGHFRSSPVYAALFPQAS</sequence>
<evidence type="ECO:0000313" key="1">
    <source>
        <dbReference type="EMBL" id="MBP2477496.1"/>
    </source>
</evidence>
<accession>A0ABS5ALQ8</accession>
<dbReference type="SUPFAM" id="SSF53335">
    <property type="entry name" value="S-adenosyl-L-methionine-dependent methyltransferases"/>
    <property type="match status" value="1"/>
</dbReference>
<keyword evidence="2" id="KW-1185">Reference proteome</keyword>
<evidence type="ECO:0000313" key="2">
    <source>
        <dbReference type="Proteomes" id="UP001519363"/>
    </source>
</evidence>
<name>A0ABS5ALQ8_9PSEU</name>
<keyword evidence="1" id="KW-0489">Methyltransferase</keyword>
<proteinExistence type="predicted"/>
<protein>
    <submittedName>
        <fullName evidence="1">Protein arginine N-methyltransferase 1</fullName>
        <ecNumber evidence="1">2.1.1.319</ecNumber>
    </submittedName>
</protein>
<dbReference type="EC" id="2.1.1.319" evidence="1"/>
<dbReference type="InterPro" id="IPR025799">
    <property type="entry name" value="Arg_MeTrfase"/>
</dbReference>
<dbReference type="GO" id="GO:0032259">
    <property type="term" value="P:methylation"/>
    <property type="evidence" value="ECO:0007669"/>
    <property type="project" value="UniProtKB-KW"/>
</dbReference>
<dbReference type="CDD" id="cd02440">
    <property type="entry name" value="AdoMet_MTases"/>
    <property type="match status" value="1"/>
</dbReference>
<gene>
    <name evidence="1" type="ORF">JOF53_006368</name>
</gene>
<dbReference type="PANTHER" id="PTHR11006">
    <property type="entry name" value="PROTEIN ARGININE N-METHYLTRANSFERASE"/>
    <property type="match status" value="1"/>
</dbReference>
<dbReference type="PANTHER" id="PTHR11006:SF4">
    <property type="entry name" value="PROTEIN ARGININE N-METHYLTRANSFERASE 7"/>
    <property type="match status" value="1"/>
</dbReference>
<dbReference type="Gene3D" id="3.40.50.150">
    <property type="entry name" value="Vaccinia Virus protein VP39"/>
    <property type="match status" value="1"/>
</dbReference>
<dbReference type="RefSeq" id="WP_086782449.1">
    <property type="nucleotide sequence ID" value="NZ_JAGIOO010000001.1"/>
</dbReference>
<organism evidence="1 2">
    <name type="scientific">Crossiella equi</name>
    <dbReference type="NCBI Taxonomy" id="130796"/>
    <lineage>
        <taxon>Bacteria</taxon>
        <taxon>Bacillati</taxon>
        <taxon>Actinomycetota</taxon>
        <taxon>Actinomycetes</taxon>
        <taxon>Pseudonocardiales</taxon>
        <taxon>Pseudonocardiaceae</taxon>
        <taxon>Crossiella</taxon>
    </lineage>
</organism>
<keyword evidence="1" id="KW-0808">Transferase</keyword>
<dbReference type="EMBL" id="JAGIOO010000001">
    <property type="protein sequence ID" value="MBP2477496.1"/>
    <property type="molecule type" value="Genomic_DNA"/>
</dbReference>